<protein>
    <submittedName>
        <fullName evidence="1">Uncharacterized protein</fullName>
    </submittedName>
</protein>
<accession>A0AAN6MFW1</accession>
<reference evidence="1" key="1">
    <citation type="journal article" date="2023" name="Mol. Phylogenet. Evol.">
        <title>Genome-scale phylogeny and comparative genomics of the fungal order Sordariales.</title>
        <authorList>
            <person name="Hensen N."/>
            <person name="Bonometti L."/>
            <person name="Westerberg I."/>
            <person name="Brannstrom I.O."/>
            <person name="Guillou S."/>
            <person name="Cros-Aarteil S."/>
            <person name="Calhoun S."/>
            <person name="Haridas S."/>
            <person name="Kuo A."/>
            <person name="Mondo S."/>
            <person name="Pangilinan J."/>
            <person name="Riley R."/>
            <person name="LaButti K."/>
            <person name="Andreopoulos B."/>
            <person name="Lipzen A."/>
            <person name="Chen C."/>
            <person name="Yan M."/>
            <person name="Daum C."/>
            <person name="Ng V."/>
            <person name="Clum A."/>
            <person name="Steindorff A."/>
            <person name="Ohm R.A."/>
            <person name="Martin F."/>
            <person name="Silar P."/>
            <person name="Natvig D.O."/>
            <person name="Lalanne C."/>
            <person name="Gautier V."/>
            <person name="Ament-Velasquez S.L."/>
            <person name="Kruys A."/>
            <person name="Hutchinson M.I."/>
            <person name="Powell A.J."/>
            <person name="Barry K."/>
            <person name="Miller A.N."/>
            <person name="Grigoriev I.V."/>
            <person name="Debuchy R."/>
            <person name="Gladieux P."/>
            <person name="Hiltunen Thoren M."/>
            <person name="Johannesson H."/>
        </authorList>
    </citation>
    <scope>NUCLEOTIDE SEQUENCE</scope>
    <source>
        <strain evidence="1">CBS 103.79</strain>
    </source>
</reference>
<gene>
    <name evidence="1" type="ORF">C8A05DRAFT_46007</name>
</gene>
<name>A0AAN6MFW1_9PEZI</name>
<reference evidence="1" key="2">
    <citation type="submission" date="2023-05" db="EMBL/GenBank/DDBJ databases">
        <authorList>
            <consortium name="Lawrence Berkeley National Laboratory"/>
            <person name="Steindorff A."/>
            <person name="Hensen N."/>
            <person name="Bonometti L."/>
            <person name="Westerberg I."/>
            <person name="Brannstrom I.O."/>
            <person name="Guillou S."/>
            <person name="Cros-Aarteil S."/>
            <person name="Calhoun S."/>
            <person name="Haridas S."/>
            <person name="Kuo A."/>
            <person name="Mondo S."/>
            <person name="Pangilinan J."/>
            <person name="Riley R."/>
            <person name="Labutti K."/>
            <person name="Andreopoulos B."/>
            <person name="Lipzen A."/>
            <person name="Chen C."/>
            <person name="Yanf M."/>
            <person name="Daum C."/>
            <person name="Ng V."/>
            <person name="Clum A."/>
            <person name="Ohm R."/>
            <person name="Martin F."/>
            <person name="Silar P."/>
            <person name="Natvig D."/>
            <person name="Lalanne C."/>
            <person name="Gautier V."/>
            <person name="Ament-Velasquez S.L."/>
            <person name="Kruys A."/>
            <person name="Hutchinson M.I."/>
            <person name="Powell A.J."/>
            <person name="Barry K."/>
            <person name="Miller A.N."/>
            <person name="Grigoriev I.V."/>
            <person name="Debuchy R."/>
            <person name="Gladieux P."/>
            <person name="Thoren M.H."/>
            <person name="Johannesson H."/>
        </authorList>
    </citation>
    <scope>NUCLEOTIDE SEQUENCE</scope>
    <source>
        <strain evidence="1">CBS 103.79</strain>
    </source>
</reference>
<evidence type="ECO:0000313" key="2">
    <source>
        <dbReference type="Proteomes" id="UP001303889"/>
    </source>
</evidence>
<comment type="caution">
    <text evidence="1">The sequence shown here is derived from an EMBL/GenBank/DDBJ whole genome shotgun (WGS) entry which is preliminary data.</text>
</comment>
<dbReference type="EMBL" id="MU855708">
    <property type="protein sequence ID" value="KAK3900076.1"/>
    <property type="molecule type" value="Genomic_DNA"/>
</dbReference>
<organism evidence="1 2">
    <name type="scientific">Staphylotrichum tortipilum</name>
    <dbReference type="NCBI Taxonomy" id="2831512"/>
    <lineage>
        <taxon>Eukaryota</taxon>
        <taxon>Fungi</taxon>
        <taxon>Dikarya</taxon>
        <taxon>Ascomycota</taxon>
        <taxon>Pezizomycotina</taxon>
        <taxon>Sordariomycetes</taxon>
        <taxon>Sordariomycetidae</taxon>
        <taxon>Sordariales</taxon>
        <taxon>Chaetomiaceae</taxon>
        <taxon>Staphylotrichum</taxon>
    </lineage>
</organism>
<evidence type="ECO:0000313" key="1">
    <source>
        <dbReference type="EMBL" id="KAK3900076.1"/>
    </source>
</evidence>
<sequence length="252" mass="28166">MDPEVGLSLARTITSSNADRWAASGVDSVPADAIAHWYDDDSTILFPCKRPADEPLDGDFTIDRVYLVGTGSGVCSRANNIRFVTKIPGVPIRHVIHTWIDRDLPSNRTFLLTKRVPGEFLEVALPRVSDAQRDSIADYVADVCVTLAETTSPRFETTTGCAVYEPWLTDDAPQSHPTWKLRLLGHFSSEALYAYMIKISAKPAPLIDPELECRTDKPGLWGQLLADALEKRGGYIAYQEEFRVWNRNRVED</sequence>
<keyword evidence="2" id="KW-1185">Reference proteome</keyword>
<dbReference type="AlphaFoldDB" id="A0AAN6MFW1"/>
<proteinExistence type="predicted"/>
<dbReference type="Proteomes" id="UP001303889">
    <property type="component" value="Unassembled WGS sequence"/>
</dbReference>